<gene>
    <name evidence="2" type="ORF">HCN58_16045</name>
</gene>
<dbReference type="AlphaFoldDB" id="A0A7Y4GSB1"/>
<comment type="caution">
    <text evidence="2">The sequence shown here is derived from an EMBL/GenBank/DDBJ whole genome shotgun (WGS) entry which is preliminary data.</text>
</comment>
<dbReference type="EMBL" id="JAAVLX010000004">
    <property type="protein sequence ID" value="NOJ41094.1"/>
    <property type="molecule type" value="Genomic_DNA"/>
</dbReference>
<organism evidence="2 3">
    <name type="scientific">Bradyrhizobium australiense</name>
    <dbReference type="NCBI Taxonomy" id="2721161"/>
    <lineage>
        <taxon>Bacteria</taxon>
        <taxon>Pseudomonadati</taxon>
        <taxon>Pseudomonadota</taxon>
        <taxon>Alphaproteobacteria</taxon>
        <taxon>Hyphomicrobiales</taxon>
        <taxon>Nitrobacteraceae</taxon>
        <taxon>Bradyrhizobium</taxon>
    </lineage>
</organism>
<dbReference type="RefSeq" id="WP_171580301.1">
    <property type="nucleotide sequence ID" value="NZ_JAAVLX010000004.1"/>
</dbReference>
<protein>
    <submittedName>
        <fullName evidence="2">Uncharacterized protein</fullName>
    </submittedName>
</protein>
<keyword evidence="3" id="KW-1185">Reference proteome</keyword>
<evidence type="ECO:0000256" key="1">
    <source>
        <dbReference type="SAM" id="SignalP"/>
    </source>
</evidence>
<evidence type="ECO:0000313" key="3">
    <source>
        <dbReference type="Proteomes" id="UP000544122"/>
    </source>
</evidence>
<proteinExistence type="predicted"/>
<keyword evidence="1" id="KW-0732">Signal</keyword>
<feature type="chain" id="PRO_5031364719" evidence="1">
    <location>
        <begin position="25"/>
        <end position="210"/>
    </location>
</feature>
<dbReference type="Proteomes" id="UP000544122">
    <property type="component" value="Unassembled WGS sequence"/>
</dbReference>
<reference evidence="2 3" key="1">
    <citation type="submission" date="2020-03" db="EMBL/GenBank/DDBJ databases">
        <title>Bradyrhizobium diversity isolated from nodules of Indigofera sp.</title>
        <authorList>
            <person name="Klepa M."/>
            <person name="Helene L."/>
            <person name="Hungria M."/>
        </authorList>
    </citation>
    <scope>NUCLEOTIDE SEQUENCE [LARGE SCALE GENOMIC DNA]</scope>
    <source>
        <strain evidence="2 3">WSM 1791</strain>
    </source>
</reference>
<name>A0A7Y4GSB1_9BRAD</name>
<sequence>MKSARRAVMSVGVFLAVGMQAAVAQVEPEYDVRDITVGRPVHIVSDAGYANLCCARDPKAKLPAWSAWDECPAERDGLRAIHFEFDPETSREGTLIAGHPVLLTVFIDGKGIVSGLDIETDPNARLYARKKAFLLAAQVRSRYGGEGWTCTEGKAQADEQPVGGVFIRDTCRKSLPDRLLTVERNLFRRAGRDLRDFVDRTYVRITREMQ</sequence>
<feature type="signal peptide" evidence="1">
    <location>
        <begin position="1"/>
        <end position="24"/>
    </location>
</feature>
<evidence type="ECO:0000313" key="2">
    <source>
        <dbReference type="EMBL" id="NOJ41094.1"/>
    </source>
</evidence>
<accession>A0A7Y4GSB1</accession>